<organism evidence="2">
    <name type="scientific">Eubacterium limosum</name>
    <dbReference type="NCBI Taxonomy" id="1736"/>
    <lineage>
        <taxon>Bacteria</taxon>
        <taxon>Bacillati</taxon>
        <taxon>Bacillota</taxon>
        <taxon>Clostridia</taxon>
        <taxon>Eubacteriales</taxon>
        <taxon>Eubacteriaceae</taxon>
        <taxon>Eubacterium</taxon>
    </lineage>
</organism>
<protein>
    <recommendedName>
        <fullName evidence="3">O-antigen ligase-like membrane protein</fullName>
    </recommendedName>
</protein>
<feature type="transmembrane region" description="Helical" evidence="1">
    <location>
        <begin position="306"/>
        <end position="324"/>
    </location>
</feature>
<keyword evidence="1" id="KW-0812">Transmembrane</keyword>
<feature type="transmembrane region" description="Helical" evidence="1">
    <location>
        <begin position="222"/>
        <end position="240"/>
    </location>
</feature>
<keyword evidence="1" id="KW-0472">Membrane</keyword>
<feature type="transmembrane region" description="Helical" evidence="1">
    <location>
        <begin position="55"/>
        <end position="77"/>
    </location>
</feature>
<evidence type="ECO:0000313" key="2">
    <source>
        <dbReference type="EMBL" id="VYU73151.1"/>
    </source>
</evidence>
<feature type="transmembrane region" description="Helical" evidence="1">
    <location>
        <begin position="119"/>
        <end position="141"/>
    </location>
</feature>
<feature type="transmembrane region" description="Helical" evidence="1">
    <location>
        <begin position="89"/>
        <end position="107"/>
    </location>
</feature>
<feature type="transmembrane region" description="Helical" evidence="1">
    <location>
        <begin position="29"/>
        <end position="46"/>
    </location>
</feature>
<dbReference type="EMBL" id="CACRTR010000023">
    <property type="protein sequence ID" value="VYU73151.1"/>
    <property type="molecule type" value="Genomic_DNA"/>
</dbReference>
<name>A0A6N3HA04_EUBLI</name>
<proteinExistence type="predicted"/>
<feature type="transmembrane region" description="Helical" evidence="1">
    <location>
        <begin position="361"/>
        <end position="383"/>
    </location>
</feature>
<feature type="transmembrane region" description="Helical" evidence="1">
    <location>
        <begin position="331"/>
        <end position="349"/>
    </location>
</feature>
<reference evidence="2" key="1">
    <citation type="submission" date="2019-11" db="EMBL/GenBank/DDBJ databases">
        <authorList>
            <person name="Feng L."/>
        </authorList>
    </citation>
    <scope>NUCLEOTIDE SEQUENCE</scope>
    <source>
        <strain evidence="2">ElimosumLFYP34</strain>
    </source>
</reference>
<gene>
    <name evidence="2" type="ORF">ELLFYP34_01041</name>
</gene>
<keyword evidence="1" id="KW-1133">Transmembrane helix</keyword>
<feature type="transmembrane region" description="Helical" evidence="1">
    <location>
        <begin position="252"/>
        <end position="276"/>
    </location>
</feature>
<dbReference type="AlphaFoldDB" id="A0A6N3HA04"/>
<accession>A0A6N3HA04</accession>
<evidence type="ECO:0008006" key="3">
    <source>
        <dbReference type="Google" id="ProtNLM"/>
    </source>
</evidence>
<evidence type="ECO:0000256" key="1">
    <source>
        <dbReference type="SAM" id="Phobius"/>
    </source>
</evidence>
<sequence>MKIRNIFTLCLTIFPILMTYETPIKGIAYGDLILLLLYPFLFYKIISEKRKVKDIVYFPLVILFLYLLVYYLLLAFIDAKLFSETSIKFIHNLFYLFTLSFFVKSFYDIDIGYKVLKVVSIVATFFLFIQIMGVTIFHIYIPGTLPGVPVMRDELELFNETVMGSNMVIRPRSIFNEPAEYATYTSLFLAVELFLSKKEHKSIRNYWCEIIVTIGLVVSKSSTGIVCAFFLWCVYLMIRIKKNHSKKELKKMMVLLVLGVICIVIFFKSSAFEYFINKTYSMNNEWGYGVLGRFENYDKVFSLKDLTVSQIIFGNAMINTIYYIPGIPRIFLYFGIIGVLIYSLIYLYIVVNSDSEQKVILLLMLFIAFAGDTIFGVSGMYFYPFIINKIRGENEIKCNL</sequence>